<evidence type="ECO:0000313" key="2">
    <source>
        <dbReference type="EMBL" id="GAA1158442.1"/>
    </source>
</evidence>
<dbReference type="Proteomes" id="UP001501371">
    <property type="component" value="Unassembled WGS sequence"/>
</dbReference>
<feature type="compositionally biased region" description="Gly residues" evidence="1">
    <location>
        <begin position="109"/>
        <end position="120"/>
    </location>
</feature>
<feature type="region of interest" description="Disordered" evidence="1">
    <location>
        <begin position="101"/>
        <end position="120"/>
    </location>
</feature>
<reference evidence="3" key="1">
    <citation type="journal article" date="2019" name="Int. J. Syst. Evol. Microbiol.">
        <title>The Global Catalogue of Microorganisms (GCM) 10K type strain sequencing project: providing services to taxonomists for standard genome sequencing and annotation.</title>
        <authorList>
            <consortium name="The Broad Institute Genomics Platform"/>
            <consortium name="The Broad Institute Genome Sequencing Center for Infectious Disease"/>
            <person name="Wu L."/>
            <person name="Ma J."/>
        </authorList>
    </citation>
    <scope>NUCLEOTIDE SEQUENCE [LARGE SCALE GENOMIC DNA]</scope>
    <source>
        <strain evidence="3">JCM 12696</strain>
    </source>
</reference>
<evidence type="ECO:0000256" key="1">
    <source>
        <dbReference type="SAM" id="MobiDB-lite"/>
    </source>
</evidence>
<accession>A0ABP4F6D6</accession>
<keyword evidence="3" id="KW-1185">Reference proteome</keyword>
<evidence type="ECO:0000313" key="3">
    <source>
        <dbReference type="Proteomes" id="UP001501371"/>
    </source>
</evidence>
<proteinExistence type="predicted"/>
<protein>
    <submittedName>
        <fullName evidence="2">Uncharacterized protein</fullName>
    </submittedName>
</protein>
<organism evidence="2 3">
    <name type="scientific">Streptomyces hebeiensis</name>
    <dbReference type="NCBI Taxonomy" id="229486"/>
    <lineage>
        <taxon>Bacteria</taxon>
        <taxon>Bacillati</taxon>
        <taxon>Actinomycetota</taxon>
        <taxon>Actinomycetes</taxon>
        <taxon>Kitasatosporales</taxon>
        <taxon>Streptomycetaceae</taxon>
        <taxon>Streptomyces</taxon>
    </lineage>
</organism>
<comment type="caution">
    <text evidence="2">The sequence shown here is derived from an EMBL/GenBank/DDBJ whole genome shotgun (WGS) entry which is preliminary data.</text>
</comment>
<dbReference type="EMBL" id="BAAAKV010000009">
    <property type="protein sequence ID" value="GAA1158442.1"/>
    <property type="molecule type" value="Genomic_DNA"/>
</dbReference>
<sequence length="120" mass="13279">MGKFIADPGRVRRGGEMMADLPDRVNKIRDNFVSDSQTYRPWAGFNDDFAVEVRPKYDENNNACIEFLDSAGLVFSSLRHAVLSNAREIEGVQSYANEEIAKQQSRLEGPGGDSTGGGRH</sequence>
<name>A0ABP4F6D6_9ACTN</name>
<gene>
    <name evidence="2" type="ORF">GCM10009654_13180</name>
</gene>
<dbReference type="RefSeq" id="WP_344271526.1">
    <property type="nucleotide sequence ID" value="NZ_BAAAKV010000009.1"/>
</dbReference>